<reference evidence="1 2" key="1">
    <citation type="submission" date="2018-09" db="EMBL/GenBank/DDBJ databases">
        <title>Genome sequencing of Nocardioides immobilis CCTCC AB 2017083 for comparison to Nocardioides silvaticus.</title>
        <authorList>
            <person name="Li C."/>
            <person name="Wang G."/>
        </authorList>
    </citation>
    <scope>NUCLEOTIDE SEQUENCE [LARGE SCALE GENOMIC DNA]</scope>
    <source>
        <strain evidence="1 2">CCTCC AB 2017083</strain>
    </source>
</reference>
<dbReference type="OrthoDB" id="530636at2"/>
<gene>
    <name evidence="1" type="ORF">D0Z08_20115</name>
</gene>
<dbReference type="AlphaFoldDB" id="A0A417XXR0"/>
<protein>
    <submittedName>
        <fullName evidence="1">Uncharacterized protein</fullName>
    </submittedName>
</protein>
<keyword evidence="2" id="KW-1185">Reference proteome</keyword>
<dbReference type="Proteomes" id="UP000283644">
    <property type="component" value="Unassembled WGS sequence"/>
</dbReference>
<sequence>MSLSQQLLKKRTRPAVITDLVEVVQQEVAAKKGMSGTALKAGYGAANKVVPNLTERALKKLFPDFARALDPFWASFQSSGGGDFGQHLAARGTEVSAALLTVTDAKVQASGREPVKKVYKALRGKAEGRVQAALPRLGTALQRHASGDRAQRG</sequence>
<organism evidence="1 2">
    <name type="scientific">Nocardioides immobilis</name>
    <dbReference type="NCBI Taxonomy" id="2049295"/>
    <lineage>
        <taxon>Bacteria</taxon>
        <taxon>Bacillati</taxon>
        <taxon>Actinomycetota</taxon>
        <taxon>Actinomycetes</taxon>
        <taxon>Propionibacteriales</taxon>
        <taxon>Nocardioidaceae</taxon>
        <taxon>Nocardioides</taxon>
    </lineage>
</organism>
<dbReference type="InterPro" id="IPR054211">
    <property type="entry name" value="DUF6918"/>
</dbReference>
<evidence type="ECO:0000313" key="2">
    <source>
        <dbReference type="Proteomes" id="UP000283644"/>
    </source>
</evidence>
<name>A0A417XXR0_9ACTN</name>
<comment type="caution">
    <text evidence="1">The sequence shown here is derived from an EMBL/GenBank/DDBJ whole genome shotgun (WGS) entry which is preliminary data.</text>
</comment>
<proteinExistence type="predicted"/>
<dbReference type="EMBL" id="QXGH01000025">
    <property type="protein sequence ID" value="RHW25268.1"/>
    <property type="molecule type" value="Genomic_DNA"/>
</dbReference>
<dbReference type="Pfam" id="PF21893">
    <property type="entry name" value="DUF6918"/>
    <property type="match status" value="1"/>
</dbReference>
<evidence type="ECO:0000313" key="1">
    <source>
        <dbReference type="EMBL" id="RHW25268.1"/>
    </source>
</evidence>
<accession>A0A417XXR0</accession>